<dbReference type="AlphaFoldDB" id="A0A9D4JJX2"/>
<organism evidence="2 3">
    <name type="scientific">Dreissena polymorpha</name>
    <name type="common">Zebra mussel</name>
    <name type="synonym">Mytilus polymorpha</name>
    <dbReference type="NCBI Taxonomy" id="45954"/>
    <lineage>
        <taxon>Eukaryota</taxon>
        <taxon>Metazoa</taxon>
        <taxon>Spiralia</taxon>
        <taxon>Lophotrochozoa</taxon>
        <taxon>Mollusca</taxon>
        <taxon>Bivalvia</taxon>
        <taxon>Autobranchia</taxon>
        <taxon>Heteroconchia</taxon>
        <taxon>Euheterodonta</taxon>
        <taxon>Imparidentia</taxon>
        <taxon>Neoheterodontei</taxon>
        <taxon>Myida</taxon>
        <taxon>Dreissenoidea</taxon>
        <taxon>Dreissenidae</taxon>
        <taxon>Dreissena</taxon>
    </lineage>
</organism>
<sequence>MVLTGLPKRPVGIVPQELSSRQFPPGNTQRNQFSHDDSSVNRQSGACGYGVAACVRRKISEDGSRGPLRRGSEGWRPSSSRRWERSQR</sequence>
<evidence type="ECO:0000313" key="2">
    <source>
        <dbReference type="EMBL" id="KAH3815181.1"/>
    </source>
</evidence>
<keyword evidence="3" id="KW-1185">Reference proteome</keyword>
<feature type="region of interest" description="Disordered" evidence="1">
    <location>
        <begin position="1"/>
        <end position="45"/>
    </location>
</feature>
<dbReference type="EMBL" id="JAIWYP010000006">
    <property type="protein sequence ID" value="KAH3815181.1"/>
    <property type="molecule type" value="Genomic_DNA"/>
</dbReference>
<evidence type="ECO:0000313" key="3">
    <source>
        <dbReference type="Proteomes" id="UP000828390"/>
    </source>
</evidence>
<feature type="compositionally biased region" description="Polar residues" evidence="1">
    <location>
        <begin position="17"/>
        <end position="32"/>
    </location>
</feature>
<proteinExistence type="predicted"/>
<comment type="caution">
    <text evidence="2">The sequence shown here is derived from an EMBL/GenBank/DDBJ whole genome shotgun (WGS) entry which is preliminary data.</text>
</comment>
<gene>
    <name evidence="2" type="ORF">DPMN_143703</name>
</gene>
<protein>
    <submittedName>
        <fullName evidence="2">Uncharacterized protein</fullName>
    </submittedName>
</protein>
<reference evidence="2" key="1">
    <citation type="journal article" date="2019" name="bioRxiv">
        <title>The Genome of the Zebra Mussel, Dreissena polymorpha: A Resource for Invasive Species Research.</title>
        <authorList>
            <person name="McCartney M.A."/>
            <person name="Auch B."/>
            <person name="Kono T."/>
            <person name="Mallez S."/>
            <person name="Zhang Y."/>
            <person name="Obille A."/>
            <person name="Becker A."/>
            <person name="Abrahante J.E."/>
            <person name="Garbe J."/>
            <person name="Badalamenti J.P."/>
            <person name="Herman A."/>
            <person name="Mangelson H."/>
            <person name="Liachko I."/>
            <person name="Sullivan S."/>
            <person name="Sone E.D."/>
            <person name="Koren S."/>
            <person name="Silverstein K.A.T."/>
            <person name="Beckman K.B."/>
            <person name="Gohl D.M."/>
        </authorList>
    </citation>
    <scope>NUCLEOTIDE SEQUENCE</scope>
    <source>
        <strain evidence="2">Duluth1</strain>
        <tissue evidence="2">Whole animal</tissue>
    </source>
</reference>
<name>A0A9D4JJX2_DREPO</name>
<accession>A0A9D4JJX2</accession>
<dbReference type="Proteomes" id="UP000828390">
    <property type="component" value="Unassembled WGS sequence"/>
</dbReference>
<reference evidence="2" key="2">
    <citation type="submission" date="2020-11" db="EMBL/GenBank/DDBJ databases">
        <authorList>
            <person name="McCartney M.A."/>
            <person name="Auch B."/>
            <person name="Kono T."/>
            <person name="Mallez S."/>
            <person name="Becker A."/>
            <person name="Gohl D.M."/>
            <person name="Silverstein K.A.T."/>
            <person name="Koren S."/>
            <person name="Bechman K.B."/>
            <person name="Herman A."/>
            <person name="Abrahante J.E."/>
            <person name="Garbe J."/>
        </authorList>
    </citation>
    <scope>NUCLEOTIDE SEQUENCE</scope>
    <source>
        <strain evidence="2">Duluth1</strain>
        <tissue evidence="2">Whole animal</tissue>
    </source>
</reference>
<evidence type="ECO:0000256" key="1">
    <source>
        <dbReference type="SAM" id="MobiDB-lite"/>
    </source>
</evidence>
<feature type="region of interest" description="Disordered" evidence="1">
    <location>
        <begin position="59"/>
        <end position="88"/>
    </location>
</feature>